<protein>
    <submittedName>
        <fullName evidence="4">Uncharacterized protein LOC111133669 isoform X1</fullName>
    </submittedName>
</protein>
<dbReference type="KEGG" id="cvn:111133669"/>
<proteinExistence type="predicted"/>
<dbReference type="SUPFAM" id="SSF57196">
    <property type="entry name" value="EGF/Laminin"/>
    <property type="match status" value="1"/>
</dbReference>
<name>A0A8B8EBE2_CRAVI</name>
<keyword evidence="1" id="KW-0732">Signal</keyword>
<evidence type="ECO:0000256" key="1">
    <source>
        <dbReference type="SAM" id="SignalP"/>
    </source>
</evidence>
<dbReference type="AlphaFoldDB" id="A0A8B8EBE2"/>
<dbReference type="Gene3D" id="2.10.25.10">
    <property type="entry name" value="Laminin"/>
    <property type="match status" value="1"/>
</dbReference>
<evidence type="ECO:0000313" key="4">
    <source>
        <dbReference type="RefSeq" id="XP_022337972.1"/>
    </source>
</evidence>
<feature type="chain" id="PRO_5034418568" evidence="1">
    <location>
        <begin position="23"/>
        <end position="280"/>
    </location>
</feature>
<feature type="domain" description="EGF-like" evidence="2">
    <location>
        <begin position="153"/>
        <end position="164"/>
    </location>
</feature>
<evidence type="ECO:0000313" key="3">
    <source>
        <dbReference type="Proteomes" id="UP000694844"/>
    </source>
</evidence>
<dbReference type="GeneID" id="111133669"/>
<dbReference type="Proteomes" id="UP000694844">
    <property type="component" value="Chromosome 5"/>
</dbReference>
<dbReference type="OrthoDB" id="6188462at2759"/>
<organism evidence="3 4">
    <name type="scientific">Crassostrea virginica</name>
    <name type="common">Eastern oyster</name>
    <dbReference type="NCBI Taxonomy" id="6565"/>
    <lineage>
        <taxon>Eukaryota</taxon>
        <taxon>Metazoa</taxon>
        <taxon>Spiralia</taxon>
        <taxon>Lophotrochozoa</taxon>
        <taxon>Mollusca</taxon>
        <taxon>Bivalvia</taxon>
        <taxon>Autobranchia</taxon>
        <taxon>Pteriomorphia</taxon>
        <taxon>Ostreida</taxon>
        <taxon>Ostreoidea</taxon>
        <taxon>Ostreidae</taxon>
        <taxon>Crassostrea</taxon>
    </lineage>
</organism>
<dbReference type="InterPro" id="IPR000742">
    <property type="entry name" value="EGF"/>
</dbReference>
<accession>A0A8B8EBE2</accession>
<dbReference type="RefSeq" id="XP_022337972.1">
    <property type="nucleotide sequence ID" value="XM_022482264.1"/>
</dbReference>
<sequence length="280" mass="31350">MTTIVHVYVLLRLVILCPYTLQQTIEKTDLIEGPAKCVITQEKQSISIPHSVPSFLSNRNRSQCQAQNAGNKMLRCGWTDVYLKPECVCSFYNVYEASLYHGYSSCPEGSGSDIVTQLKCSDCKRYSLNNNGPCINGGKLTCRGDEVAPSSTCVCPPNYEGMFCEEKIEKVTRICYRISRFSAHGLINCSLTGRECVTYSKNMLYAYKCNEFQTSKRRRSEELPLCFNTEDVLPDKMPAGIELDVSDVESSCSLKTGGISSTSYVRWTVLIMFGTYFVSV</sequence>
<keyword evidence="3" id="KW-1185">Reference proteome</keyword>
<reference evidence="4" key="1">
    <citation type="submission" date="2025-08" db="UniProtKB">
        <authorList>
            <consortium name="RefSeq"/>
        </authorList>
    </citation>
    <scope>IDENTIFICATION</scope>
    <source>
        <tissue evidence="4">Whole sample</tissue>
    </source>
</reference>
<feature type="signal peptide" evidence="1">
    <location>
        <begin position="1"/>
        <end position="22"/>
    </location>
</feature>
<dbReference type="PROSITE" id="PS00022">
    <property type="entry name" value="EGF_1"/>
    <property type="match status" value="1"/>
</dbReference>
<gene>
    <name evidence="4" type="primary">LOC111133669</name>
</gene>
<evidence type="ECO:0000259" key="2">
    <source>
        <dbReference type="PROSITE" id="PS00022"/>
    </source>
</evidence>